<evidence type="ECO:0000313" key="3">
    <source>
        <dbReference type="Proteomes" id="UP000677515"/>
    </source>
</evidence>
<evidence type="ECO:0000313" key="2">
    <source>
        <dbReference type="EMBL" id="BCQ33628.1"/>
    </source>
</evidence>
<feature type="signal peptide" evidence="1">
    <location>
        <begin position="1"/>
        <end position="22"/>
    </location>
</feature>
<feature type="chain" id="PRO_5046493944" description="PsiF repeat-containing protein" evidence="1">
    <location>
        <begin position="23"/>
        <end position="101"/>
    </location>
</feature>
<dbReference type="EMBL" id="AP024329">
    <property type="protein sequence ID" value="BCQ33628.1"/>
    <property type="molecule type" value="Genomic_DNA"/>
</dbReference>
<keyword evidence="3" id="KW-1185">Reference proteome</keyword>
<organism evidence="2 3">
    <name type="scientific">Erwinia rhapontici</name>
    <name type="common">Pectobacterium rhapontici</name>
    <dbReference type="NCBI Taxonomy" id="55212"/>
    <lineage>
        <taxon>Bacteria</taxon>
        <taxon>Pseudomonadati</taxon>
        <taxon>Pseudomonadota</taxon>
        <taxon>Gammaproteobacteria</taxon>
        <taxon>Enterobacterales</taxon>
        <taxon>Erwiniaceae</taxon>
        <taxon>Erwinia</taxon>
    </lineage>
</organism>
<protein>
    <recommendedName>
        <fullName evidence="4">PsiF repeat-containing protein</fullName>
    </recommendedName>
</protein>
<dbReference type="Proteomes" id="UP000677515">
    <property type="component" value="Chromosome"/>
</dbReference>
<dbReference type="InterPro" id="IPR011690">
    <property type="entry name" value="P_starv_induced_PsiF"/>
</dbReference>
<proteinExistence type="predicted"/>
<accession>A0ABM7MXE0</accession>
<name>A0ABM7MXE0_ERWRD</name>
<dbReference type="RefSeq" id="WP_133846258.1">
    <property type="nucleotide sequence ID" value="NZ_AP024329.1"/>
</dbReference>
<dbReference type="Pfam" id="PF07769">
    <property type="entry name" value="PsiF_repeat"/>
    <property type="match status" value="2"/>
</dbReference>
<reference evidence="2 3" key="1">
    <citation type="submission" date="2021-01" db="EMBL/GenBank/DDBJ databases">
        <title>Complete genome sequence of Erwinia rhapontici MAFF 311153.</title>
        <authorList>
            <person name="Morohoshi T."/>
            <person name="Someya N."/>
        </authorList>
    </citation>
    <scope>NUCLEOTIDE SEQUENCE [LARGE SCALE GENOMIC DNA]</scope>
    <source>
        <strain evidence="2 3">MAFF 311153</strain>
    </source>
</reference>
<keyword evidence="1" id="KW-0732">Signal</keyword>
<dbReference type="GeneID" id="99865250"/>
<evidence type="ECO:0008006" key="4">
    <source>
        <dbReference type="Google" id="ProtNLM"/>
    </source>
</evidence>
<evidence type="ECO:0000256" key="1">
    <source>
        <dbReference type="SAM" id="SignalP"/>
    </source>
</evidence>
<sequence length="101" mass="10973">MKVQLLIAAALFSLTAAGYAGAAEKTAQQQKMTVCNQQAGDKALKGDERKTFMSNCLKKDSKMDGMTPQQMKMKTCNAGAGEKNLKGDERKTFMSNCLKKS</sequence>
<gene>
    <name evidence="2" type="ORF">ERHA53_09710</name>
</gene>